<evidence type="ECO:0000313" key="3">
    <source>
        <dbReference type="Proteomes" id="UP001159427"/>
    </source>
</evidence>
<accession>A0ABN8MDA3</accession>
<evidence type="ECO:0000313" key="2">
    <source>
        <dbReference type="EMBL" id="CAH3025056.1"/>
    </source>
</evidence>
<proteinExistence type="predicted"/>
<evidence type="ECO:0000256" key="1">
    <source>
        <dbReference type="SAM" id="MobiDB-lite"/>
    </source>
</evidence>
<name>A0ABN8MDA3_9CNID</name>
<sequence>MASPTKASRSRKLPSPRSNDLPYGTYQKYTKDPQDGSADNGSSLQEFGKLLSLLLLLCICDRILSQTHNLTGYPTKRDEIEIVDEVHFKPGFGSSSVQHPNDLILPFNNWKISVSGQNLYAE</sequence>
<comment type="caution">
    <text evidence="2">The sequence shown here is derived from an EMBL/GenBank/DDBJ whole genome shotgun (WGS) entry which is preliminary data.</text>
</comment>
<dbReference type="EMBL" id="CALNXI010000334">
    <property type="protein sequence ID" value="CAH3025056.1"/>
    <property type="molecule type" value="Genomic_DNA"/>
</dbReference>
<dbReference type="Proteomes" id="UP001159427">
    <property type="component" value="Unassembled WGS sequence"/>
</dbReference>
<protein>
    <submittedName>
        <fullName evidence="2">Uncharacterized protein</fullName>
    </submittedName>
</protein>
<gene>
    <name evidence="2" type="ORF">PEVE_00024916</name>
</gene>
<keyword evidence="3" id="KW-1185">Reference proteome</keyword>
<feature type="region of interest" description="Disordered" evidence="1">
    <location>
        <begin position="1"/>
        <end position="41"/>
    </location>
</feature>
<organism evidence="2 3">
    <name type="scientific">Porites evermanni</name>
    <dbReference type="NCBI Taxonomy" id="104178"/>
    <lineage>
        <taxon>Eukaryota</taxon>
        <taxon>Metazoa</taxon>
        <taxon>Cnidaria</taxon>
        <taxon>Anthozoa</taxon>
        <taxon>Hexacorallia</taxon>
        <taxon>Scleractinia</taxon>
        <taxon>Fungiina</taxon>
        <taxon>Poritidae</taxon>
        <taxon>Porites</taxon>
    </lineage>
</organism>
<reference evidence="2 3" key="1">
    <citation type="submission" date="2022-05" db="EMBL/GenBank/DDBJ databases">
        <authorList>
            <consortium name="Genoscope - CEA"/>
            <person name="William W."/>
        </authorList>
    </citation>
    <scope>NUCLEOTIDE SEQUENCE [LARGE SCALE GENOMIC DNA]</scope>
</reference>